<protein>
    <recommendedName>
        <fullName evidence="3">DUF4817 domain-containing protein</fullName>
    </recommendedName>
</protein>
<evidence type="ECO:0008006" key="3">
    <source>
        <dbReference type="Google" id="ProtNLM"/>
    </source>
</evidence>
<dbReference type="InParanoid" id="F4X0I6"/>
<accession>F4X0I6</accession>
<dbReference type="EMBL" id="GL888498">
    <property type="protein sequence ID" value="EGI59978.1"/>
    <property type="molecule type" value="Genomic_DNA"/>
</dbReference>
<evidence type="ECO:0000313" key="1">
    <source>
        <dbReference type="EMBL" id="EGI59978.1"/>
    </source>
</evidence>
<organism evidence="2">
    <name type="scientific">Acromyrmex echinatior</name>
    <name type="common">Panamanian leafcutter ant</name>
    <name type="synonym">Acromyrmex octospinosus echinatior</name>
    <dbReference type="NCBI Taxonomy" id="103372"/>
    <lineage>
        <taxon>Eukaryota</taxon>
        <taxon>Metazoa</taxon>
        <taxon>Ecdysozoa</taxon>
        <taxon>Arthropoda</taxon>
        <taxon>Hexapoda</taxon>
        <taxon>Insecta</taxon>
        <taxon>Pterygota</taxon>
        <taxon>Neoptera</taxon>
        <taxon>Endopterygota</taxon>
        <taxon>Hymenoptera</taxon>
        <taxon>Apocrita</taxon>
        <taxon>Aculeata</taxon>
        <taxon>Formicoidea</taxon>
        <taxon>Formicidae</taxon>
        <taxon>Myrmicinae</taxon>
        <taxon>Acromyrmex</taxon>
    </lineage>
</organism>
<sequence length="310" mass="34587">MGRDRAPTEGAIRKLVRKVREKGMLVDDRSGPRARTVRTPENIEAVAQIVAYNFRLSLTNALRDGHAPTISERIANKGLSASAYADNYNLERHSSSESLRAFQSIARYTIILDCTSTLCLLGTHDWLVFESAWIYANQCASSVSDASLDYTDEIFVKCIGLLNTMAAKNQAHFLQPQLYYTSLVFFRRHKNVKHPATTCYAVVAVRSNDSVLFNSFTPSSRYVVRDLARLRLGRQVRFALANYASTAIQKSVTILGWQERECELPSHEEAMMVGASESNLKINATGNRMNARILGPFMLQSNVLGGLRAV</sequence>
<evidence type="ECO:0000313" key="2">
    <source>
        <dbReference type="Proteomes" id="UP000007755"/>
    </source>
</evidence>
<proteinExistence type="predicted"/>
<dbReference type="AlphaFoldDB" id="F4X0I6"/>
<name>F4X0I6_ACREC</name>
<dbReference type="STRING" id="103372.F4X0I6"/>
<reference evidence="1" key="1">
    <citation type="submission" date="2011-02" db="EMBL/GenBank/DDBJ databases">
        <title>The genome of the leaf-cutting ant Acromyrmex echinatior suggests key adaptations to social evolution and fungus farming.</title>
        <authorList>
            <person name="Nygaard S."/>
            <person name="Zhang G."/>
        </authorList>
    </citation>
    <scope>NUCLEOTIDE SEQUENCE</scope>
</reference>
<keyword evidence="2" id="KW-1185">Reference proteome</keyword>
<gene>
    <name evidence="1" type="ORF">G5I_11765</name>
</gene>
<dbReference type="Proteomes" id="UP000007755">
    <property type="component" value="Unassembled WGS sequence"/>
</dbReference>